<evidence type="ECO:0000313" key="2">
    <source>
        <dbReference type="RefSeq" id="XP_030375228.1"/>
    </source>
</evidence>
<name>A0A6J2TJC1_DROLE</name>
<dbReference type="OrthoDB" id="7915056at2759"/>
<dbReference type="InterPro" id="IPR012340">
    <property type="entry name" value="NA-bd_OB-fold"/>
</dbReference>
<accession>A0A6J2TJC1</accession>
<organism evidence="1 2">
    <name type="scientific">Drosophila lebanonensis</name>
    <name type="common">Fruit fly</name>
    <name type="synonym">Scaptodrosophila lebanonensis</name>
    <dbReference type="NCBI Taxonomy" id="7225"/>
    <lineage>
        <taxon>Eukaryota</taxon>
        <taxon>Metazoa</taxon>
        <taxon>Ecdysozoa</taxon>
        <taxon>Arthropoda</taxon>
        <taxon>Hexapoda</taxon>
        <taxon>Insecta</taxon>
        <taxon>Pterygota</taxon>
        <taxon>Neoptera</taxon>
        <taxon>Endopterygota</taxon>
        <taxon>Diptera</taxon>
        <taxon>Brachycera</taxon>
        <taxon>Muscomorpha</taxon>
        <taxon>Ephydroidea</taxon>
        <taxon>Drosophilidae</taxon>
        <taxon>Scaptodrosophila</taxon>
    </lineage>
</organism>
<protein>
    <submittedName>
        <fullName evidence="2">Uncharacterized protein LOC115624618</fullName>
    </submittedName>
</protein>
<evidence type="ECO:0000313" key="1">
    <source>
        <dbReference type="Proteomes" id="UP000504634"/>
    </source>
</evidence>
<dbReference type="RefSeq" id="XP_030375228.1">
    <property type="nucleotide sequence ID" value="XM_030519368.1"/>
</dbReference>
<reference evidence="2" key="1">
    <citation type="submission" date="2025-08" db="UniProtKB">
        <authorList>
            <consortium name="RefSeq"/>
        </authorList>
    </citation>
    <scope>IDENTIFICATION</scope>
    <source>
        <strain evidence="2">11010-0011.00</strain>
        <tissue evidence="2">Whole body</tissue>
    </source>
</reference>
<dbReference type="Gene3D" id="2.40.50.140">
    <property type="entry name" value="Nucleic acid-binding proteins"/>
    <property type="match status" value="1"/>
</dbReference>
<sequence length="218" mass="25020">MNLDPFDVEDHIENFTIRKPRNTPLNYAPKEKSTRQGKRIHECIPLLLADLSRSSAVPDHEGVFSVFNSPYSALHFRTCIVHVFVAGRGVFNKSFFRYFVDDGTASMEISIFKKTQEQNTITSLYNEASALSRSQISENDRKVSYSMMRLLSKAMEYVDGSKITPGSNVCLYGRPKIFREKVGLDAFSFCLDNAQSRHMEIAFNDNLIDWYNLHKIKE</sequence>
<keyword evidence="1" id="KW-1185">Reference proteome</keyword>
<dbReference type="GeneID" id="115624618"/>
<gene>
    <name evidence="2" type="primary">LOC115624618</name>
</gene>
<dbReference type="Proteomes" id="UP000504634">
    <property type="component" value="Unplaced"/>
</dbReference>
<dbReference type="AlphaFoldDB" id="A0A6J2TJC1"/>
<proteinExistence type="predicted"/>